<dbReference type="Pfam" id="PF20199">
    <property type="entry name" value="RepSA"/>
    <property type="match status" value="1"/>
</dbReference>
<dbReference type="Proteomes" id="UP001601627">
    <property type="component" value="Unassembled WGS sequence"/>
</dbReference>
<keyword evidence="2" id="KW-1185">Reference proteome</keyword>
<dbReference type="EMBL" id="JBHVZQ010000056">
    <property type="protein sequence ID" value="MFF1278400.1"/>
    <property type="molecule type" value="Genomic_DNA"/>
</dbReference>
<gene>
    <name evidence="1" type="ORF">ACFVZC_34300</name>
</gene>
<dbReference type="InterPro" id="IPR046828">
    <property type="entry name" value="RepSA"/>
</dbReference>
<sequence length="113" mass="12780">MVWRTCWRLGGFPEYEHLRLRAWAHTLCYRGHILTKSRAYPATHAALRAERAHHMGHGGGQEDFPTQVTDRHWRFVGSGHTPGAALIAAGIADDLAESRRLGVEAKQEGEWRL</sequence>
<evidence type="ECO:0000313" key="1">
    <source>
        <dbReference type="EMBL" id="MFF1278400.1"/>
    </source>
</evidence>
<evidence type="ECO:0000313" key="2">
    <source>
        <dbReference type="Proteomes" id="UP001601627"/>
    </source>
</evidence>
<proteinExistence type="predicted"/>
<comment type="caution">
    <text evidence="1">The sequence shown here is derived from an EMBL/GenBank/DDBJ whole genome shotgun (WGS) entry which is preliminary data.</text>
</comment>
<protein>
    <submittedName>
        <fullName evidence="1">Replication initiator</fullName>
    </submittedName>
</protein>
<reference evidence="1 2" key="1">
    <citation type="submission" date="2024-09" db="EMBL/GenBank/DDBJ databases">
        <title>The Natural Products Discovery Center: Release of the First 8490 Sequenced Strains for Exploring Actinobacteria Biosynthetic Diversity.</title>
        <authorList>
            <person name="Kalkreuter E."/>
            <person name="Kautsar S.A."/>
            <person name="Yang D."/>
            <person name="Bader C.D."/>
            <person name="Teijaro C.N."/>
            <person name="Fluegel L."/>
            <person name="Davis C.M."/>
            <person name="Simpson J.R."/>
            <person name="Lauterbach L."/>
            <person name="Steele A.D."/>
            <person name="Gui C."/>
            <person name="Meng S."/>
            <person name="Li G."/>
            <person name="Viehrig K."/>
            <person name="Ye F."/>
            <person name="Su P."/>
            <person name="Kiefer A.F."/>
            <person name="Nichols A."/>
            <person name="Cepeda A.J."/>
            <person name="Yan W."/>
            <person name="Fan B."/>
            <person name="Jiang Y."/>
            <person name="Adhikari A."/>
            <person name="Zheng C.-J."/>
            <person name="Schuster L."/>
            <person name="Cowan T.M."/>
            <person name="Smanski M.J."/>
            <person name="Chevrette M.G."/>
            <person name="De Carvalho L.P.S."/>
            <person name="Shen B."/>
        </authorList>
    </citation>
    <scope>NUCLEOTIDE SEQUENCE [LARGE SCALE GENOMIC DNA]</scope>
    <source>
        <strain evidence="1 2">NPDC058328</strain>
    </source>
</reference>
<organism evidence="1 2">
    <name type="scientific">Streptomyces marokkonensis</name>
    <dbReference type="NCBI Taxonomy" id="324855"/>
    <lineage>
        <taxon>Bacteria</taxon>
        <taxon>Bacillati</taxon>
        <taxon>Actinomycetota</taxon>
        <taxon>Actinomycetes</taxon>
        <taxon>Kitasatosporales</taxon>
        <taxon>Streptomycetaceae</taxon>
        <taxon>Streptomyces</taxon>
    </lineage>
</organism>
<name>A0ABW6QH78_9ACTN</name>
<dbReference type="RefSeq" id="WP_388240949.1">
    <property type="nucleotide sequence ID" value="NZ_JBHVZQ010000056.1"/>
</dbReference>
<accession>A0ABW6QH78</accession>